<dbReference type="STRING" id="572480.Arnit_1143"/>
<dbReference type="Gene3D" id="1.10.4080.10">
    <property type="entry name" value="ADP-ribosylation/Crystallin J1"/>
    <property type="match status" value="1"/>
</dbReference>
<dbReference type="RefSeq" id="WP_013134949.1">
    <property type="nucleotide sequence ID" value="NC_014166.1"/>
</dbReference>
<organism evidence="2 3">
    <name type="scientific">Arcobacter nitrofigilis (strain ATCC 33309 / DSM 7299 / CCUG 15893 / LMG 7604 / NCTC 12251 / CI)</name>
    <name type="common">Campylobacter nitrofigilis</name>
    <dbReference type="NCBI Taxonomy" id="572480"/>
    <lineage>
        <taxon>Bacteria</taxon>
        <taxon>Pseudomonadati</taxon>
        <taxon>Campylobacterota</taxon>
        <taxon>Epsilonproteobacteria</taxon>
        <taxon>Campylobacterales</taxon>
        <taxon>Arcobacteraceae</taxon>
        <taxon>Arcobacter</taxon>
    </lineage>
</organism>
<comment type="cofactor">
    <cofactor evidence="1">
        <name>Mg(2+)</name>
        <dbReference type="ChEBI" id="CHEBI:18420"/>
    </cofactor>
    <text evidence="1">Binds 2 magnesium ions per subunit.</text>
</comment>
<protein>
    <submittedName>
        <fullName evidence="2">ADP-ribosylation/Crystallin J1</fullName>
    </submittedName>
</protein>
<dbReference type="eggNOG" id="COG1397">
    <property type="taxonomic scope" value="Bacteria"/>
</dbReference>
<evidence type="ECO:0000313" key="2">
    <source>
        <dbReference type="EMBL" id="ADG92804.1"/>
    </source>
</evidence>
<evidence type="ECO:0000256" key="1">
    <source>
        <dbReference type="PIRSR" id="PIRSR605502-1"/>
    </source>
</evidence>
<dbReference type="Pfam" id="PF03747">
    <property type="entry name" value="ADP_ribosyl_GH"/>
    <property type="match status" value="1"/>
</dbReference>
<keyword evidence="3" id="KW-1185">Reference proteome</keyword>
<dbReference type="Proteomes" id="UP000000939">
    <property type="component" value="Chromosome"/>
</dbReference>
<name>D5V3X6_ARCNC</name>
<feature type="binding site" evidence="1">
    <location>
        <position position="254"/>
    </location>
    <ligand>
        <name>Mg(2+)</name>
        <dbReference type="ChEBI" id="CHEBI:18420"/>
        <label>1</label>
    </ligand>
</feature>
<dbReference type="SUPFAM" id="SSF101478">
    <property type="entry name" value="ADP-ribosylglycohydrolase"/>
    <property type="match status" value="1"/>
</dbReference>
<dbReference type="InterPro" id="IPR005502">
    <property type="entry name" value="Ribosyl_crysJ1"/>
</dbReference>
<dbReference type="OrthoDB" id="5297797at2"/>
<gene>
    <name evidence="2" type="ordered locus">Arnit_1143</name>
</gene>
<evidence type="ECO:0000313" key="3">
    <source>
        <dbReference type="Proteomes" id="UP000000939"/>
    </source>
</evidence>
<dbReference type="InterPro" id="IPR036705">
    <property type="entry name" value="Ribosyl_crysJ1_sf"/>
</dbReference>
<proteinExistence type="predicted"/>
<dbReference type="AlphaFoldDB" id="D5V3X6"/>
<dbReference type="HOGENOM" id="CLU_046767_0_0_7"/>
<keyword evidence="1" id="KW-0460">Magnesium</keyword>
<dbReference type="KEGG" id="ant:Arnit_1143"/>
<accession>D5V3X6</accession>
<keyword evidence="1" id="KW-0479">Metal-binding</keyword>
<sequence length="289" mass="32924">MFDKRKAKELVLGALIADSYCLASHWIYDEKELKNLQINWEDLNNACSIWHKGKKAGEFTHYGDQLYFLYEFVSENEDFDLEKYVHFWKEKMEIYDGYIDGATRVTLENLNANKPIPCGSQSSDISVIGRIAPLLLISKTKNQFLQNVEKYVKATHDSPIVVEGAKFFAKVLLDVLEDIEMMESIKERKDEFSSTIQKYVKDGLATIDEESFDVIRKFGPACGIDEAFSGVIHLLGKYTNFKEALIKNAQAGGDNSARAMILSMFFIARYGLKVIPKNLTKIKVQIDIS</sequence>
<reference evidence="2 3" key="1">
    <citation type="journal article" date="2010" name="Stand. Genomic Sci.">
        <title>Complete genome sequence of Arcobacter nitrofigilis type strain (CI).</title>
        <authorList>
            <person name="Pati A."/>
            <person name="Gronow S."/>
            <person name="Lapidus A."/>
            <person name="Copeland A."/>
            <person name="Glavina Del Rio T."/>
            <person name="Nolan M."/>
            <person name="Lucas S."/>
            <person name="Tice H."/>
            <person name="Cheng J.F."/>
            <person name="Han C."/>
            <person name="Chertkov O."/>
            <person name="Bruce D."/>
            <person name="Tapia R."/>
            <person name="Goodwin L."/>
            <person name="Pitluck S."/>
            <person name="Liolios K."/>
            <person name="Ivanova N."/>
            <person name="Mavromatis K."/>
            <person name="Chen A."/>
            <person name="Palaniappan K."/>
            <person name="Land M."/>
            <person name="Hauser L."/>
            <person name="Chang Y.J."/>
            <person name="Jeffries C.D."/>
            <person name="Detter J.C."/>
            <person name="Rohde M."/>
            <person name="Goker M."/>
            <person name="Bristow J."/>
            <person name="Eisen J.A."/>
            <person name="Markowitz V."/>
            <person name="Hugenholtz P."/>
            <person name="Klenk H.P."/>
            <person name="Kyrpides N.C."/>
        </authorList>
    </citation>
    <scope>NUCLEOTIDE SEQUENCE [LARGE SCALE GENOMIC DNA]</scope>
    <source>
        <strain evidence="3">ATCC 33309 / DSM 7299 / CCUG 15893 / LMG 7604 / NCTC 12251 / CI</strain>
    </source>
</reference>
<dbReference type="GO" id="GO:0046872">
    <property type="term" value="F:metal ion binding"/>
    <property type="evidence" value="ECO:0007669"/>
    <property type="project" value="UniProtKB-KW"/>
</dbReference>
<dbReference type="EMBL" id="CP001999">
    <property type="protein sequence ID" value="ADG92804.1"/>
    <property type="molecule type" value="Genomic_DNA"/>
</dbReference>